<dbReference type="EMBL" id="VDEP01000003">
    <property type="protein sequence ID" value="KAA1138315.1"/>
    <property type="molecule type" value="Genomic_DNA"/>
</dbReference>
<organism evidence="1 3">
    <name type="scientific">Puccinia graminis f. sp. tritici</name>
    <dbReference type="NCBI Taxonomy" id="56615"/>
    <lineage>
        <taxon>Eukaryota</taxon>
        <taxon>Fungi</taxon>
        <taxon>Dikarya</taxon>
        <taxon>Basidiomycota</taxon>
        <taxon>Pucciniomycotina</taxon>
        <taxon>Pucciniomycetes</taxon>
        <taxon>Pucciniales</taxon>
        <taxon>Pucciniaceae</taxon>
        <taxon>Puccinia</taxon>
    </lineage>
</organism>
<evidence type="ECO:0000313" key="2">
    <source>
        <dbReference type="EMBL" id="KAA1138315.1"/>
    </source>
</evidence>
<dbReference type="PANTHER" id="PTHR33096">
    <property type="entry name" value="CXC2 DOMAIN-CONTAINING PROTEIN"/>
    <property type="match status" value="1"/>
</dbReference>
<sequence length="184" mass="21024">MARFRMKPPKESRTQRLFRQLNAAQDAAALRTLEDSMARARRQAEMAETHAGESFLEHRDDTFELPEEVSDQLPGLEDDENDDGDDDCGAWVTLTEEEPDAIDLMVQASNERHRQRAREFNWNALLDSLHPIYMIQKAITKNWAGSNAYDDFAKPCNCAQSNSLRTVDLVDIYGMINLFCNPIT</sequence>
<dbReference type="Proteomes" id="UP000325313">
    <property type="component" value="Unassembled WGS sequence"/>
</dbReference>
<gene>
    <name evidence="1" type="ORF">PGT21_034516</name>
    <name evidence="2" type="ORF">PGTUg99_030134</name>
</gene>
<name>A0A5B0NEF3_PUCGR</name>
<accession>A0A5B0NEF3</accession>
<proteinExistence type="predicted"/>
<dbReference type="AlphaFoldDB" id="A0A5B0NEF3"/>
<dbReference type="PANTHER" id="PTHR33096:SF1">
    <property type="entry name" value="CXC1-LIKE CYSTEINE CLUSTER ASSOCIATED WITH KDZ TRANSPOSASES DOMAIN-CONTAINING PROTEIN"/>
    <property type="match status" value="1"/>
</dbReference>
<protein>
    <submittedName>
        <fullName evidence="1">Uncharacterized protein</fullName>
    </submittedName>
</protein>
<keyword evidence="3" id="KW-1185">Reference proteome</keyword>
<evidence type="ECO:0000313" key="1">
    <source>
        <dbReference type="EMBL" id="KAA1087607.1"/>
    </source>
</evidence>
<reference evidence="3 4" key="1">
    <citation type="submission" date="2019-05" db="EMBL/GenBank/DDBJ databases">
        <title>Emergence of the Ug99 lineage of the wheat stem rust pathogen through somatic hybridization.</title>
        <authorList>
            <person name="Li F."/>
            <person name="Upadhyaya N.M."/>
            <person name="Sperschneider J."/>
            <person name="Matny O."/>
            <person name="Nguyen-Phuc H."/>
            <person name="Mago R."/>
            <person name="Raley C."/>
            <person name="Miller M.E."/>
            <person name="Silverstein K.A.T."/>
            <person name="Henningsen E."/>
            <person name="Hirsch C.D."/>
            <person name="Visser B."/>
            <person name="Pretorius Z.A."/>
            <person name="Steffenson B.J."/>
            <person name="Schwessinger B."/>
            <person name="Dodds P.N."/>
            <person name="Figueroa M."/>
        </authorList>
    </citation>
    <scope>NUCLEOTIDE SEQUENCE [LARGE SCALE GENOMIC DNA]</scope>
    <source>
        <strain evidence="1">21-0</strain>
        <strain evidence="2 4">Ug99</strain>
    </source>
</reference>
<dbReference type="OrthoDB" id="2507493at2759"/>
<evidence type="ECO:0000313" key="4">
    <source>
        <dbReference type="Proteomes" id="UP000325313"/>
    </source>
</evidence>
<dbReference type="EMBL" id="VSWC01000105">
    <property type="protein sequence ID" value="KAA1087607.1"/>
    <property type="molecule type" value="Genomic_DNA"/>
</dbReference>
<dbReference type="Proteomes" id="UP000324748">
    <property type="component" value="Unassembled WGS sequence"/>
</dbReference>
<evidence type="ECO:0000313" key="3">
    <source>
        <dbReference type="Proteomes" id="UP000324748"/>
    </source>
</evidence>
<comment type="caution">
    <text evidence="1">The sequence shown here is derived from an EMBL/GenBank/DDBJ whole genome shotgun (WGS) entry which is preliminary data.</text>
</comment>